<feature type="non-terminal residue" evidence="3">
    <location>
        <position position="1"/>
    </location>
</feature>
<organism evidence="3">
    <name type="scientific">hydrothermal vent metagenome</name>
    <dbReference type="NCBI Taxonomy" id="652676"/>
    <lineage>
        <taxon>unclassified sequences</taxon>
        <taxon>metagenomes</taxon>
        <taxon>ecological metagenomes</taxon>
    </lineage>
</organism>
<feature type="domain" description="Flagellin C-terminal" evidence="2">
    <location>
        <begin position="73"/>
        <end position="158"/>
    </location>
</feature>
<dbReference type="InterPro" id="IPR046358">
    <property type="entry name" value="Flagellin_C"/>
</dbReference>
<keyword evidence="3" id="KW-0282">Flagellum</keyword>
<dbReference type="Gene3D" id="6.10.10.10">
    <property type="entry name" value="Flagellar export chaperone, C-terminal domain"/>
    <property type="match status" value="1"/>
</dbReference>
<dbReference type="EMBL" id="UOEX01000384">
    <property type="protein sequence ID" value="VAW41426.1"/>
    <property type="molecule type" value="Genomic_DNA"/>
</dbReference>
<evidence type="ECO:0000259" key="2">
    <source>
        <dbReference type="Pfam" id="PF00700"/>
    </source>
</evidence>
<keyword evidence="3" id="KW-0969">Cilium</keyword>
<gene>
    <name evidence="3" type="ORF">MNBD_DELTA03-1041</name>
</gene>
<evidence type="ECO:0000313" key="3">
    <source>
        <dbReference type="EMBL" id="VAW41426.1"/>
    </source>
</evidence>
<accession>A0A3B0WA23</accession>
<dbReference type="InterPro" id="IPR001492">
    <property type="entry name" value="Flagellin"/>
</dbReference>
<dbReference type="GO" id="GO:0005198">
    <property type="term" value="F:structural molecule activity"/>
    <property type="evidence" value="ECO:0007669"/>
    <property type="project" value="InterPro"/>
</dbReference>
<dbReference type="PANTHER" id="PTHR42792">
    <property type="entry name" value="FLAGELLIN"/>
    <property type="match status" value="1"/>
</dbReference>
<protein>
    <submittedName>
        <fullName evidence="3">Flagellin protein FlaB</fullName>
    </submittedName>
</protein>
<name>A0A3B0WA23_9ZZZZ</name>
<dbReference type="PANTHER" id="PTHR42792:SF2">
    <property type="entry name" value="FLAGELLIN"/>
    <property type="match status" value="1"/>
</dbReference>
<keyword evidence="3" id="KW-0966">Cell projection</keyword>
<keyword evidence="1" id="KW-0975">Bacterial flagellum</keyword>
<evidence type="ECO:0000256" key="1">
    <source>
        <dbReference type="ARBA" id="ARBA00023143"/>
    </source>
</evidence>
<dbReference type="Gene3D" id="1.20.1330.10">
    <property type="entry name" value="f41 fragment of flagellin, N-terminal domain"/>
    <property type="match status" value="1"/>
</dbReference>
<dbReference type="Pfam" id="PF00700">
    <property type="entry name" value="Flagellin_C"/>
    <property type="match status" value="1"/>
</dbReference>
<proteinExistence type="predicted"/>
<dbReference type="InterPro" id="IPR042187">
    <property type="entry name" value="Flagellin_C_sub2"/>
</dbReference>
<dbReference type="AlphaFoldDB" id="A0A3B0WA23"/>
<sequence length="162" mass="17465">KSLTQLESISHTSYNGQQLLTGNFNKNFQVGNNPTDSLNINIASAAPDKLGSPASGRLSDINVTTTSGAQAALNITDEAQRQVNSSRANLGARQNQLTSTVRNLAATEVNTMASESTIRDLDFASETMNLSQMNNLRKARIFAAVQNNTSQKNVINLLQKQI</sequence>
<dbReference type="SUPFAM" id="SSF64518">
    <property type="entry name" value="Phase 1 flagellin"/>
    <property type="match status" value="1"/>
</dbReference>
<dbReference type="GO" id="GO:0009288">
    <property type="term" value="C:bacterial-type flagellum"/>
    <property type="evidence" value="ECO:0007669"/>
    <property type="project" value="InterPro"/>
</dbReference>
<reference evidence="3" key="1">
    <citation type="submission" date="2018-06" db="EMBL/GenBank/DDBJ databases">
        <authorList>
            <person name="Zhirakovskaya E."/>
        </authorList>
    </citation>
    <scope>NUCLEOTIDE SEQUENCE</scope>
</reference>